<gene>
    <name evidence="2" type="ORF">CSOJ01_10882</name>
</gene>
<keyword evidence="3" id="KW-1185">Reference proteome</keyword>
<comment type="similarity">
    <text evidence="1">Belongs to the methyltransferase superfamily. LaeA methyltransferase family.</text>
</comment>
<organism evidence="2 3">
    <name type="scientific">Colletotrichum sojae</name>
    <dbReference type="NCBI Taxonomy" id="2175907"/>
    <lineage>
        <taxon>Eukaryota</taxon>
        <taxon>Fungi</taxon>
        <taxon>Dikarya</taxon>
        <taxon>Ascomycota</taxon>
        <taxon>Pezizomycotina</taxon>
        <taxon>Sordariomycetes</taxon>
        <taxon>Hypocreomycetidae</taxon>
        <taxon>Glomerellales</taxon>
        <taxon>Glomerellaceae</taxon>
        <taxon>Colletotrichum</taxon>
        <taxon>Colletotrichum orchidearum species complex</taxon>
    </lineage>
</organism>
<keyword evidence="2" id="KW-0808">Transferase</keyword>
<dbReference type="GO" id="GO:0008168">
    <property type="term" value="F:methyltransferase activity"/>
    <property type="evidence" value="ECO:0007669"/>
    <property type="project" value="UniProtKB-KW"/>
</dbReference>
<protein>
    <submittedName>
        <fullName evidence="2">Umta methyltransferase family protein</fullName>
    </submittedName>
</protein>
<evidence type="ECO:0000256" key="1">
    <source>
        <dbReference type="ARBA" id="ARBA00038158"/>
    </source>
</evidence>
<comment type="caution">
    <text evidence="2">The sequence shown here is derived from an EMBL/GenBank/DDBJ whole genome shotgun (WGS) entry which is preliminary data.</text>
</comment>
<dbReference type="PANTHER" id="PTHR43591">
    <property type="entry name" value="METHYLTRANSFERASE"/>
    <property type="match status" value="1"/>
</dbReference>
<dbReference type="SUPFAM" id="SSF53335">
    <property type="entry name" value="S-adenosyl-L-methionine-dependent methyltransferases"/>
    <property type="match status" value="1"/>
</dbReference>
<dbReference type="Pfam" id="PF13489">
    <property type="entry name" value="Methyltransf_23"/>
    <property type="match status" value="1"/>
</dbReference>
<dbReference type="CDD" id="cd02440">
    <property type="entry name" value="AdoMet_MTases"/>
    <property type="match status" value="1"/>
</dbReference>
<proteinExistence type="inferred from homology"/>
<keyword evidence="2" id="KW-0489">Methyltransferase</keyword>
<dbReference type="Gene3D" id="3.40.50.150">
    <property type="entry name" value="Vaccinia Virus protein VP39"/>
    <property type="match status" value="1"/>
</dbReference>
<evidence type="ECO:0000313" key="3">
    <source>
        <dbReference type="Proteomes" id="UP000652219"/>
    </source>
</evidence>
<evidence type="ECO:0000313" key="2">
    <source>
        <dbReference type="EMBL" id="KAF6803465.1"/>
    </source>
</evidence>
<dbReference type="AlphaFoldDB" id="A0A8H6MPG6"/>
<sequence>MFWQMDDDVASIDEQISNYSKSLTSSVVNYPVEYGRQYHAFRPGTYKFPNDELELNRLDLAHAMMVMATGHKLYCAPLQPERVHNILDIGTGTGIWAIEMGDNFEHAEITGIDLSANQTRWVPSNVKFMVDDIESPWIESRKYDFIMCRYMGASIKDWPNLMRNIYDHLNPGGWAEFQDVNTKFYSQDSSYTDSTATARWMSAFMATCASTGRDPSVGPKLEGWVRESAAFTNVTSHVLKVPLGPWARHQYYKDLGMMNLMLTLDGLEALSLKLFAEMLGWTEERIAGELEGVREELKSCAFRALFDIHVVYAQKPPHG</sequence>
<accession>A0A8H6MPG6</accession>
<name>A0A8H6MPG6_9PEZI</name>
<dbReference type="GO" id="GO:0032259">
    <property type="term" value="P:methylation"/>
    <property type="evidence" value="ECO:0007669"/>
    <property type="project" value="UniProtKB-KW"/>
</dbReference>
<reference evidence="2 3" key="1">
    <citation type="journal article" date="2020" name="Phytopathology">
        <title>Genome Sequence Resources of Colletotrichum truncatum, C. plurivorum, C. musicola, and C. sojae: Four Species Pathogenic to Soybean (Glycine max).</title>
        <authorList>
            <person name="Rogerio F."/>
            <person name="Boufleur T.R."/>
            <person name="Ciampi-Guillardi M."/>
            <person name="Sukno S.A."/>
            <person name="Thon M.R."/>
            <person name="Massola Junior N.S."/>
            <person name="Baroncelli R."/>
        </authorList>
    </citation>
    <scope>NUCLEOTIDE SEQUENCE [LARGE SCALE GENOMIC DNA]</scope>
    <source>
        <strain evidence="2 3">LFN0009</strain>
    </source>
</reference>
<dbReference type="EMBL" id="WIGN01000237">
    <property type="protein sequence ID" value="KAF6803465.1"/>
    <property type="molecule type" value="Genomic_DNA"/>
</dbReference>
<dbReference type="InterPro" id="IPR029063">
    <property type="entry name" value="SAM-dependent_MTases_sf"/>
</dbReference>
<dbReference type="Proteomes" id="UP000652219">
    <property type="component" value="Unassembled WGS sequence"/>
</dbReference>
<dbReference type="PANTHER" id="PTHR43591:SF10">
    <property type="entry name" value="ABC TRANSMEMBRANE TYPE-1 DOMAIN-CONTAINING PROTEIN-RELATED"/>
    <property type="match status" value="1"/>
</dbReference>